<accession>A0ACD3SLD0</accession>
<reference evidence="1" key="1">
    <citation type="submission" date="2019-05" db="EMBL/GenBank/DDBJ databases">
        <title>Revised genome assembly of Burkholderiaceae (previously Ralstonia) sp. PBA.</title>
        <authorList>
            <person name="Gan H.M."/>
        </authorList>
    </citation>
    <scope>NUCLEOTIDE SEQUENCE</scope>
    <source>
        <strain evidence="1">PBA</strain>
    </source>
</reference>
<dbReference type="EMBL" id="AKCV02000025">
    <property type="protein sequence ID" value="TMS57005.1"/>
    <property type="molecule type" value="Genomic_DNA"/>
</dbReference>
<organism evidence="1 2">
    <name type="scientific">Imbroritus primus</name>
    <dbReference type="NCBI Taxonomy" id="3058603"/>
    <lineage>
        <taxon>Bacteria</taxon>
        <taxon>Pseudomonadati</taxon>
        <taxon>Pseudomonadota</taxon>
        <taxon>Betaproteobacteria</taxon>
        <taxon>Burkholderiales</taxon>
        <taxon>Burkholderiaceae</taxon>
        <taxon>Imbroritus</taxon>
    </lineage>
</organism>
<keyword evidence="2" id="KW-1185">Reference proteome</keyword>
<sequence>MRSALLAAAAAALCVSTLVQAAPATQQSAAKQIERGRYLVRIAGCNDCHTPGYAASGGKVAEKDWLVGDRLGFSGPWGTTYAGNLRLLVSQMTQQQWLARARSEMRPPMPTPSLHHMRQDDLKAIYRYIASLGPKGEPAPAYLPPGSVPTGPAVVFPNP</sequence>
<evidence type="ECO:0000313" key="2">
    <source>
        <dbReference type="Proteomes" id="UP000004277"/>
    </source>
</evidence>
<comment type="caution">
    <text evidence="1">The sequence shown here is derived from an EMBL/GenBank/DDBJ whole genome shotgun (WGS) entry which is preliminary data.</text>
</comment>
<protein>
    <submittedName>
        <fullName evidence="1">Cytochrome C</fullName>
    </submittedName>
</protein>
<name>A0ACD3SLD0_9BURK</name>
<proteinExistence type="predicted"/>
<gene>
    <name evidence="1" type="ORF">MW7_013625</name>
</gene>
<dbReference type="Proteomes" id="UP000004277">
    <property type="component" value="Unassembled WGS sequence"/>
</dbReference>
<evidence type="ECO:0000313" key="1">
    <source>
        <dbReference type="EMBL" id="TMS57005.1"/>
    </source>
</evidence>